<evidence type="ECO:0000313" key="3">
    <source>
        <dbReference type="Proteomes" id="UP000274346"/>
    </source>
</evidence>
<dbReference type="EMBL" id="LR131271">
    <property type="protein sequence ID" value="VDR24304.1"/>
    <property type="molecule type" value="Genomic_DNA"/>
</dbReference>
<reference evidence="2 3" key="1">
    <citation type="submission" date="2018-12" db="EMBL/GenBank/DDBJ databases">
        <authorList>
            <consortium name="Pathogen Informatics"/>
        </authorList>
    </citation>
    <scope>NUCLEOTIDE SEQUENCE [LARGE SCALE GENOMIC DNA]</scope>
    <source>
        <strain evidence="2 3">NCTC13098</strain>
    </source>
</reference>
<name>A0A3P8IQ25_RAOTE</name>
<dbReference type="AlphaFoldDB" id="A0A3P8IQ25"/>
<feature type="region of interest" description="Disordered" evidence="1">
    <location>
        <begin position="1"/>
        <end position="34"/>
    </location>
</feature>
<accession>A0A3P8IQ25</accession>
<evidence type="ECO:0000313" key="2">
    <source>
        <dbReference type="EMBL" id="VDR24304.1"/>
    </source>
</evidence>
<sequence>MKKPDQQSRSGWGGKRAGSGAPYGNTNAVKHGERSRRAFFPLEGVDELSPLVKNRVRNLILAEHLGPLMQSEPAYGTEAWREMTLIHGMMGLHTDRIMRLELMKAKAGLAYAKRELQRVKKRSVPDA</sequence>
<dbReference type="Proteomes" id="UP000274346">
    <property type="component" value="Chromosome"/>
</dbReference>
<dbReference type="KEGG" id="rtg:NCTC13098_00590"/>
<proteinExistence type="predicted"/>
<gene>
    <name evidence="2" type="ORF">NCTC13098_00590</name>
</gene>
<organism evidence="2 3">
    <name type="scientific">Raoultella terrigena</name>
    <name type="common">Klebsiella terrigena</name>
    <dbReference type="NCBI Taxonomy" id="577"/>
    <lineage>
        <taxon>Bacteria</taxon>
        <taxon>Pseudomonadati</taxon>
        <taxon>Pseudomonadota</taxon>
        <taxon>Gammaproteobacteria</taxon>
        <taxon>Enterobacterales</taxon>
        <taxon>Enterobacteriaceae</taxon>
        <taxon>Klebsiella/Raoultella group</taxon>
        <taxon>Raoultella</taxon>
    </lineage>
</organism>
<protein>
    <submittedName>
        <fullName evidence="2">Uncharacterized protein</fullName>
    </submittedName>
</protein>
<evidence type="ECO:0000256" key="1">
    <source>
        <dbReference type="SAM" id="MobiDB-lite"/>
    </source>
</evidence>